<accession>A0A077NLP4</accession>
<dbReference type="HOGENOM" id="CLU_115447_0_0_6"/>
<protein>
    <recommendedName>
        <fullName evidence="3">Antirestriction protein</fullName>
    </recommendedName>
</protein>
<sequence>MPNNELIMLDSLALSVVFPDKTPLERLFLGFLLANTASTLCGDYQPEQWTSRQVSESLTYMVPTRAETYSVYLPVTQLTVTLSADAFGLAVTAIVSARIAVPDTQNEEAYRFCALQAYAQQHPESGLIASVMTLKPREDVISPSLIPNNNNHH</sequence>
<evidence type="ECO:0000313" key="2">
    <source>
        <dbReference type="EMBL" id="CDH03062.1"/>
    </source>
</evidence>
<dbReference type="Gene3D" id="3.30.70.3580">
    <property type="entry name" value="Antirestriction protein"/>
    <property type="match status" value="1"/>
</dbReference>
<comment type="caution">
    <text evidence="2">The sequence shown here is derived from an EMBL/GenBank/DDBJ whole genome shotgun (WGS) entry which is preliminary data.</text>
</comment>
<gene>
    <name evidence="2" type="ORF">XBFM1_520084</name>
</gene>
<reference evidence="2" key="1">
    <citation type="submission" date="2013-07" db="EMBL/GenBank/DDBJ databases">
        <title>Sub-species coevolution in mutualistic symbiosis.</title>
        <authorList>
            <person name="Murfin K."/>
            <person name="Klassen J."/>
            <person name="Lee M."/>
            <person name="Forst S."/>
            <person name="Stock P."/>
            <person name="Goodrich-Blair H."/>
        </authorList>
    </citation>
    <scope>NUCLEOTIDE SEQUENCE [LARGE SCALE GENOMIC DNA]</scope>
    <source>
        <strain evidence="2">Feltiae Moldova</strain>
    </source>
</reference>
<dbReference type="AlphaFoldDB" id="A0A077NLP4"/>
<dbReference type="InterPro" id="IPR042297">
    <property type="entry name" value="Antirestriction_sf"/>
</dbReference>
<dbReference type="InterPro" id="IPR004914">
    <property type="entry name" value="Antirestrict"/>
</dbReference>
<dbReference type="Proteomes" id="UP000028487">
    <property type="component" value="Unassembled WGS sequence"/>
</dbReference>
<dbReference type="Pfam" id="PF03230">
    <property type="entry name" value="Antirestrict"/>
    <property type="match status" value="1"/>
</dbReference>
<name>A0A077NLP4_XENBV</name>
<comment type="similarity">
    <text evidence="1">Belongs to the antirestriction protein family.</text>
</comment>
<evidence type="ECO:0008006" key="3">
    <source>
        <dbReference type="Google" id="ProtNLM"/>
    </source>
</evidence>
<dbReference type="EMBL" id="CBSV010000224">
    <property type="protein sequence ID" value="CDH03062.1"/>
    <property type="molecule type" value="Genomic_DNA"/>
</dbReference>
<evidence type="ECO:0000256" key="1">
    <source>
        <dbReference type="ARBA" id="ARBA00008618"/>
    </source>
</evidence>
<dbReference type="RefSeq" id="WP_038193491.1">
    <property type="nucleotide sequence ID" value="NZ_CAWLWD010000047.1"/>
</dbReference>
<organism evidence="2">
    <name type="scientific">Xenorhabdus bovienii str. feltiae Moldova</name>
    <dbReference type="NCBI Taxonomy" id="1398200"/>
    <lineage>
        <taxon>Bacteria</taxon>
        <taxon>Pseudomonadati</taxon>
        <taxon>Pseudomonadota</taxon>
        <taxon>Gammaproteobacteria</taxon>
        <taxon>Enterobacterales</taxon>
        <taxon>Morganellaceae</taxon>
        <taxon>Xenorhabdus</taxon>
    </lineage>
</organism>
<proteinExistence type="inferred from homology"/>